<comment type="caution">
    <text evidence="5">The sequence shown here is derived from an EMBL/GenBank/DDBJ whole genome shotgun (WGS) entry which is preliminary data.</text>
</comment>
<dbReference type="InterPro" id="IPR008920">
    <property type="entry name" value="TF_FadR/GntR_C"/>
</dbReference>
<dbReference type="SUPFAM" id="SSF46785">
    <property type="entry name" value="Winged helix' DNA-binding domain"/>
    <property type="match status" value="1"/>
</dbReference>
<evidence type="ECO:0000313" key="6">
    <source>
        <dbReference type="Proteomes" id="UP000000321"/>
    </source>
</evidence>
<dbReference type="InterPro" id="IPR036388">
    <property type="entry name" value="WH-like_DNA-bd_sf"/>
</dbReference>
<feature type="domain" description="HTH gntR-type" evidence="4">
    <location>
        <begin position="41"/>
        <end position="109"/>
    </location>
</feature>
<dbReference type="Gene3D" id="1.20.120.530">
    <property type="entry name" value="GntR ligand-binding domain-like"/>
    <property type="match status" value="1"/>
</dbReference>
<dbReference type="SMART" id="SM00345">
    <property type="entry name" value="HTH_GNTR"/>
    <property type="match status" value="1"/>
</dbReference>
<name>Q1YDM2_AURMS</name>
<dbReference type="EMBL" id="AAPJ01000012">
    <property type="protein sequence ID" value="EAS48336.1"/>
    <property type="molecule type" value="Genomic_DNA"/>
</dbReference>
<dbReference type="PRINTS" id="PR00035">
    <property type="entry name" value="HTHGNTR"/>
</dbReference>
<evidence type="ECO:0000256" key="2">
    <source>
        <dbReference type="ARBA" id="ARBA00023125"/>
    </source>
</evidence>
<evidence type="ECO:0000313" key="5">
    <source>
        <dbReference type="EMBL" id="EAS48336.1"/>
    </source>
</evidence>
<proteinExistence type="predicted"/>
<evidence type="ECO:0000259" key="4">
    <source>
        <dbReference type="PROSITE" id="PS50949"/>
    </source>
</evidence>
<dbReference type="PROSITE" id="PS50949">
    <property type="entry name" value="HTH_GNTR"/>
    <property type="match status" value="1"/>
</dbReference>
<dbReference type="Gene3D" id="1.10.10.10">
    <property type="entry name" value="Winged helix-like DNA-binding domain superfamily/Winged helix DNA-binding domain"/>
    <property type="match status" value="1"/>
</dbReference>
<sequence>MSTGAFIALSILAKGESAVVADTEKAKPARQRRAGRIVRRRRMHEDLVDMLATDIRAGVYEMGDALPSERDLMDEFGVSRLTVREATAALESKGFIETRPGTRARVCGPRPDFLLGMLSEAAAFHLTEPGGLRSFMEIRAIVETGVARIAAERIAKDQIAGLRAELERNRNAVGDMDEFGRTDVEFHSAIARVVENPIIDAFFVAIDEWLREVRRTSLLNSGQMETAYAAHARIFAALEAHDPDRAAAEMRGHLDQLSQIYPPPEGHRT</sequence>
<dbReference type="SMART" id="SM00895">
    <property type="entry name" value="FCD"/>
    <property type="match status" value="1"/>
</dbReference>
<dbReference type="BioCyc" id="AURANTIMONAS:SI859A1_00106-MONOMER"/>
<organism evidence="5 6">
    <name type="scientific">Aurantimonas manganoxydans (strain ATCC BAA-1229 / DSM 21871 / SI85-9A1)</name>
    <dbReference type="NCBI Taxonomy" id="287752"/>
    <lineage>
        <taxon>Bacteria</taxon>
        <taxon>Pseudomonadati</taxon>
        <taxon>Pseudomonadota</taxon>
        <taxon>Alphaproteobacteria</taxon>
        <taxon>Hyphomicrobiales</taxon>
        <taxon>Aurantimonadaceae</taxon>
        <taxon>Aurantimonas</taxon>
    </lineage>
</organism>
<reference evidence="5 6" key="1">
    <citation type="journal article" date="2008" name="Appl. Environ. Microbiol.">
        <title>Genomic insights into Mn(II) oxidation by the marine alphaproteobacterium Aurantimonas sp. strain SI85-9A1.</title>
        <authorList>
            <person name="Dick G.J."/>
            <person name="Podell S."/>
            <person name="Johnson H.A."/>
            <person name="Rivera-Espinoza Y."/>
            <person name="Bernier-Latmani R."/>
            <person name="McCarthy J.K."/>
            <person name="Torpey J.W."/>
            <person name="Clement B.G."/>
            <person name="Gaasterland T."/>
            <person name="Tebo B.M."/>
        </authorList>
    </citation>
    <scope>NUCLEOTIDE SEQUENCE [LARGE SCALE GENOMIC DNA]</scope>
    <source>
        <strain evidence="5 6">SI85-9A1</strain>
    </source>
</reference>
<dbReference type="Proteomes" id="UP000000321">
    <property type="component" value="Unassembled WGS sequence"/>
</dbReference>
<accession>Q1YDM2</accession>
<dbReference type="GO" id="GO:0003700">
    <property type="term" value="F:DNA-binding transcription factor activity"/>
    <property type="evidence" value="ECO:0007669"/>
    <property type="project" value="InterPro"/>
</dbReference>
<dbReference type="Pfam" id="PF07729">
    <property type="entry name" value="FCD"/>
    <property type="match status" value="1"/>
</dbReference>
<gene>
    <name evidence="5" type="ORF">SI859A1_00106</name>
</gene>
<keyword evidence="1" id="KW-0805">Transcription regulation</keyword>
<evidence type="ECO:0000256" key="3">
    <source>
        <dbReference type="ARBA" id="ARBA00023163"/>
    </source>
</evidence>
<protein>
    <submittedName>
        <fullName evidence="5">Putative transcriptional regulator, GntR family, FCD domain</fullName>
    </submittedName>
</protein>
<dbReference type="CDD" id="cd07377">
    <property type="entry name" value="WHTH_GntR"/>
    <property type="match status" value="1"/>
</dbReference>
<dbReference type="InterPro" id="IPR036390">
    <property type="entry name" value="WH_DNA-bd_sf"/>
</dbReference>
<keyword evidence="3" id="KW-0804">Transcription</keyword>
<dbReference type="HOGENOM" id="CLU_017584_9_1_5"/>
<dbReference type="SUPFAM" id="SSF48008">
    <property type="entry name" value="GntR ligand-binding domain-like"/>
    <property type="match status" value="1"/>
</dbReference>
<dbReference type="InterPro" id="IPR011711">
    <property type="entry name" value="GntR_C"/>
</dbReference>
<dbReference type="Pfam" id="PF00392">
    <property type="entry name" value="GntR"/>
    <property type="match status" value="1"/>
</dbReference>
<dbReference type="PANTHER" id="PTHR43537">
    <property type="entry name" value="TRANSCRIPTIONAL REGULATOR, GNTR FAMILY"/>
    <property type="match status" value="1"/>
</dbReference>
<dbReference type="GO" id="GO:0003677">
    <property type="term" value="F:DNA binding"/>
    <property type="evidence" value="ECO:0007669"/>
    <property type="project" value="UniProtKB-KW"/>
</dbReference>
<dbReference type="InterPro" id="IPR000524">
    <property type="entry name" value="Tscrpt_reg_HTH_GntR"/>
</dbReference>
<keyword evidence="6" id="KW-1185">Reference proteome</keyword>
<keyword evidence="2" id="KW-0238">DNA-binding</keyword>
<evidence type="ECO:0000256" key="1">
    <source>
        <dbReference type="ARBA" id="ARBA00023015"/>
    </source>
</evidence>
<dbReference type="PANTHER" id="PTHR43537:SF5">
    <property type="entry name" value="UXU OPERON TRANSCRIPTIONAL REGULATOR"/>
    <property type="match status" value="1"/>
</dbReference>
<dbReference type="AlphaFoldDB" id="Q1YDM2"/>